<dbReference type="PROSITE" id="PS50887">
    <property type="entry name" value="GGDEF"/>
    <property type="match status" value="1"/>
</dbReference>
<keyword evidence="3" id="KW-0597">Phosphoprotein</keyword>
<dbReference type="InterPro" id="IPR001789">
    <property type="entry name" value="Sig_transdc_resp-reg_receiver"/>
</dbReference>
<feature type="modified residue" description="4-aspartylphosphate" evidence="3">
    <location>
        <position position="296"/>
    </location>
</feature>
<evidence type="ECO:0000256" key="1">
    <source>
        <dbReference type="ARBA" id="ARBA00012528"/>
    </source>
</evidence>
<dbReference type="Pfam" id="PF00072">
    <property type="entry name" value="Response_reg"/>
    <property type="match status" value="1"/>
</dbReference>
<dbReference type="Proteomes" id="UP000824366">
    <property type="component" value="Chromosome"/>
</dbReference>
<feature type="domain" description="GGDEF" evidence="5">
    <location>
        <begin position="403"/>
        <end position="534"/>
    </location>
</feature>
<evidence type="ECO:0000313" key="7">
    <source>
        <dbReference type="Proteomes" id="UP000824366"/>
    </source>
</evidence>
<accession>A0ABN6D8P0</accession>
<dbReference type="SUPFAM" id="SSF52172">
    <property type="entry name" value="CheY-like"/>
    <property type="match status" value="1"/>
</dbReference>
<protein>
    <recommendedName>
        <fullName evidence="1">diguanylate cyclase</fullName>
        <ecNumber evidence="1">2.7.7.65</ecNumber>
    </recommendedName>
</protein>
<dbReference type="Pfam" id="PF00990">
    <property type="entry name" value="GGDEF"/>
    <property type="match status" value="1"/>
</dbReference>
<comment type="catalytic activity">
    <reaction evidence="2">
        <text>2 GTP = 3',3'-c-di-GMP + 2 diphosphate</text>
        <dbReference type="Rhea" id="RHEA:24898"/>
        <dbReference type="ChEBI" id="CHEBI:33019"/>
        <dbReference type="ChEBI" id="CHEBI:37565"/>
        <dbReference type="ChEBI" id="CHEBI:58805"/>
        <dbReference type="EC" id="2.7.7.65"/>
    </reaction>
</comment>
<sequence>MAFSPVEAKKKCTELLCKWEAYLKLPSFESFVEFAVSLSSFSEFLQGKSLSGLHRLSHGLEQQVLALFDAADKHRISQATLDGLQSRIEALSERVSQFVESNGQSMEQRRVHPETDAASDQAPTHRVWLVCNTAKQWQGLATKLKYFNIQAEIYPWKGLPEKAEEPSIVMLDTQGMSPQKVCEHIKIMRASFVASKLIAHRFQDDFNHVKEALRAGCDYCFAETTPQSVILAKIIELCSTEEESPYRVLVVEDSLTASKSIQRTLQQSGIESLAVMNPSEVLTGLRSFQPDMVLMDMYMPDCTGVEATRVIRQHAEFLSTPVVYLSGDGDMALQVDALRLGGDHFLTKPFNPVFLNAVVKSKIERYRTLRRSMLRDGLTGLFNHRTAKERLATAVNVAGNTHGRLAVAMIDIDHFKTVNDKYGHPMGDEVIRSLAWLLKQRLRKGDLVGRYGGEEFLVILPGSDAEQAFDVLDRIRRDFSLIRYTFEDTWFDTTFSAGVSQFFPSTNAEAMIKDADEALYDAKNSGRNCVVARG</sequence>
<dbReference type="InterPro" id="IPR050469">
    <property type="entry name" value="Diguanylate_Cyclase"/>
</dbReference>
<dbReference type="RefSeq" id="WP_223904321.1">
    <property type="nucleotide sequence ID" value="NZ_AP024238.1"/>
</dbReference>
<dbReference type="PANTHER" id="PTHR45138">
    <property type="entry name" value="REGULATORY COMPONENTS OF SENSORY TRANSDUCTION SYSTEM"/>
    <property type="match status" value="1"/>
</dbReference>
<dbReference type="SMART" id="SM00448">
    <property type="entry name" value="REC"/>
    <property type="match status" value="1"/>
</dbReference>
<dbReference type="InterPro" id="IPR029787">
    <property type="entry name" value="Nucleotide_cyclase"/>
</dbReference>
<dbReference type="CDD" id="cd01949">
    <property type="entry name" value="GGDEF"/>
    <property type="match status" value="1"/>
</dbReference>
<evidence type="ECO:0000259" key="4">
    <source>
        <dbReference type="PROSITE" id="PS50110"/>
    </source>
</evidence>
<organism evidence="6 7">
    <name type="scientific">Rhodoferax lithotrophicus</name>
    <dbReference type="NCBI Taxonomy" id="2798804"/>
    <lineage>
        <taxon>Bacteria</taxon>
        <taxon>Pseudomonadati</taxon>
        <taxon>Pseudomonadota</taxon>
        <taxon>Betaproteobacteria</taxon>
        <taxon>Burkholderiales</taxon>
        <taxon>Comamonadaceae</taxon>
        <taxon>Rhodoferax</taxon>
    </lineage>
</organism>
<name>A0ABN6D8P0_9BURK</name>
<evidence type="ECO:0000256" key="3">
    <source>
        <dbReference type="PROSITE-ProRule" id="PRU00169"/>
    </source>
</evidence>
<dbReference type="SUPFAM" id="SSF55073">
    <property type="entry name" value="Nucleotide cyclase"/>
    <property type="match status" value="1"/>
</dbReference>
<proteinExistence type="predicted"/>
<dbReference type="InterPro" id="IPR043128">
    <property type="entry name" value="Rev_trsase/Diguanyl_cyclase"/>
</dbReference>
<evidence type="ECO:0000313" key="6">
    <source>
        <dbReference type="EMBL" id="BCO28357.1"/>
    </source>
</evidence>
<evidence type="ECO:0000256" key="2">
    <source>
        <dbReference type="ARBA" id="ARBA00034247"/>
    </source>
</evidence>
<feature type="domain" description="Response regulatory" evidence="4">
    <location>
        <begin position="247"/>
        <end position="363"/>
    </location>
</feature>
<dbReference type="SMART" id="SM00267">
    <property type="entry name" value="GGDEF"/>
    <property type="match status" value="1"/>
</dbReference>
<dbReference type="Gene3D" id="3.40.50.2300">
    <property type="match status" value="1"/>
</dbReference>
<dbReference type="Gene3D" id="3.30.70.270">
    <property type="match status" value="1"/>
</dbReference>
<dbReference type="PANTHER" id="PTHR45138:SF9">
    <property type="entry name" value="DIGUANYLATE CYCLASE DGCM-RELATED"/>
    <property type="match status" value="1"/>
</dbReference>
<gene>
    <name evidence="6" type="ORF">MIZ03_3257</name>
</gene>
<dbReference type="NCBIfam" id="TIGR00254">
    <property type="entry name" value="GGDEF"/>
    <property type="match status" value="1"/>
</dbReference>
<evidence type="ECO:0000259" key="5">
    <source>
        <dbReference type="PROSITE" id="PS50887"/>
    </source>
</evidence>
<keyword evidence="7" id="KW-1185">Reference proteome</keyword>
<dbReference type="InterPro" id="IPR000160">
    <property type="entry name" value="GGDEF_dom"/>
</dbReference>
<dbReference type="CDD" id="cd00156">
    <property type="entry name" value="REC"/>
    <property type="match status" value="1"/>
</dbReference>
<reference evidence="6 7" key="1">
    <citation type="journal article" date="2021" name="Microbiol. Spectr.">
        <title>A Single Bacterium Capable of Oxidation and Reduction of Iron at Circumneutral pH.</title>
        <authorList>
            <person name="Kato S."/>
            <person name="Ohkuma M."/>
        </authorList>
    </citation>
    <scope>NUCLEOTIDE SEQUENCE [LARGE SCALE GENOMIC DNA]</scope>
    <source>
        <strain evidence="6 7">MIZ03</strain>
    </source>
</reference>
<dbReference type="PROSITE" id="PS50110">
    <property type="entry name" value="RESPONSE_REGULATORY"/>
    <property type="match status" value="1"/>
</dbReference>
<dbReference type="InterPro" id="IPR011006">
    <property type="entry name" value="CheY-like_superfamily"/>
</dbReference>
<dbReference type="EC" id="2.7.7.65" evidence="1"/>
<dbReference type="EMBL" id="AP024238">
    <property type="protein sequence ID" value="BCO28357.1"/>
    <property type="molecule type" value="Genomic_DNA"/>
</dbReference>